<organism evidence="2 3">
    <name type="scientific">Batrachochytrium dendrobatidis (strain JEL423)</name>
    <dbReference type="NCBI Taxonomy" id="403673"/>
    <lineage>
        <taxon>Eukaryota</taxon>
        <taxon>Fungi</taxon>
        <taxon>Fungi incertae sedis</taxon>
        <taxon>Chytridiomycota</taxon>
        <taxon>Chytridiomycota incertae sedis</taxon>
        <taxon>Chytridiomycetes</taxon>
        <taxon>Rhizophydiales</taxon>
        <taxon>Rhizophydiales incertae sedis</taxon>
        <taxon>Batrachochytrium</taxon>
    </lineage>
</organism>
<gene>
    <name evidence="2" type="ORF">BDEG_23225</name>
</gene>
<dbReference type="VEuPathDB" id="FungiDB:BDEG_23225"/>
<dbReference type="EMBL" id="DS022303">
    <property type="protein sequence ID" value="OAJ39372.1"/>
    <property type="molecule type" value="Genomic_DNA"/>
</dbReference>
<evidence type="ECO:0000313" key="2">
    <source>
        <dbReference type="EMBL" id="OAJ39372.1"/>
    </source>
</evidence>
<feature type="compositionally biased region" description="Acidic residues" evidence="1">
    <location>
        <begin position="149"/>
        <end position="172"/>
    </location>
</feature>
<feature type="compositionally biased region" description="Basic and acidic residues" evidence="1">
    <location>
        <begin position="173"/>
        <end position="184"/>
    </location>
</feature>
<reference evidence="2 3" key="2">
    <citation type="submission" date="2016-05" db="EMBL/GenBank/DDBJ databases">
        <title>Lineage-specific infection strategies underlie the spectrum of fungal disease in amphibians.</title>
        <authorList>
            <person name="Cuomo C.A."/>
            <person name="Farrer R.A."/>
            <person name="James T."/>
            <person name="Longcore J."/>
            <person name="Birren B."/>
        </authorList>
    </citation>
    <scope>NUCLEOTIDE SEQUENCE [LARGE SCALE GENOMIC DNA]</scope>
    <source>
        <strain evidence="2 3">JEL423</strain>
    </source>
</reference>
<feature type="region of interest" description="Disordered" evidence="1">
    <location>
        <begin position="1"/>
        <end position="27"/>
    </location>
</feature>
<proteinExistence type="predicted"/>
<feature type="compositionally biased region" description="Polar residues" evidence="1">
    <location>
        <begin position="90"/>
        <end position="114"/>
    </location>
</feature>
<dbReference type="Proteomes" id="UP000077115">
    <property type="component" value="Unassembled WGS sequence"/>
</dbReference>
<dbReference type="AlphaFoldDB" id="A0A177WHU4"/>
<name>A0A177WHU4_BATDL</name>
<protein>
    <submittedName>
        <fullName evidence="2">Uncharacterized protein</fullName>
    </submittedName>
</protein>
<feature type="compositionally biased region" description="Basic and acidic residues" evidence="1">
    <location>
        <begin position="59"/>
        <end position="77"/>
    </location>
</feature>
<feature type="region of interest" description="Disordered" evidence="1">
    <location>
        <begin position="44"/>
        <end position="77"/>
    </location>
</feature>
<reference evidence="2 3" key="1">
    <citation type="submission" date="2006-10" db="EMBL/GenBank/DDBJ databases">
        <title>The Genome Sequence of Batrachochytrium dendrobatidis JEL423.</title>
        <authorList>
            <consortium name="The Broad Institute Genome Sequencing Platform"/>
            <person name="Birren B."/>
            <person name="Lander E."/>
            <person name="Galagan J."/>
            <person name="Cuomo C."/>
            <person name="Devon K."/>
            <person name="Jaffe D."/>
            <person name="Butler J."/>
            <person name="Alvarez P."/>
            <person name="Gnerre S."/>
            <person name="Grabherr M."/>
            <person name="Kleber M."/>
            <person name="Mauceli E."/>
            <person name="Brockman W."/>
            <person name="Young S."/>
            <person name="LaButti K."/>
            <person name="Sykes S."/>
            <person name="DeCaprio D."/>
            <person name="Crawford M."/>
            <person name="Koehrsen M."/>
            <person name="Engels R."/>
            <person name="Montgomery P."/>
            <person name="Pearson M."/>
            <person name="Howarth C."/>
            <person name="Larson L."/>
            <person name="White J."/>
            <person name="O'Leary S."/>
            <person name="Kodira C."/>
            <person name="Zeng Q."/>
            <person name="Yandava C."/>
            <person name="Alvarado L."/>
            <person name="Longcore J."/>
            <person name="James T."/>
        </authorList>
    </citation>
    <scope>NUCLEOTIDE SEQUENCE [LARGE SCALE GENOMIC DNA]</scope>
    <source>
        <strain evidence="2 3">JEL423</strain>
    </source>
</reference>
<feature type="region of interest" description="Disordered" evidence="1">
    <location>
        <begin position="90"/>
        <end position="185"/>
    </location>
</feature>
<evidence type="ECO:0000256" key="1">
    <source>
        <dbReference type="SAM" id="MobiDB-lite"/>
    </source>
</evidence>
<evidence type="ECO:0000313" key="3">
    <source>
        <dbReference type="Proteomes" id="UP000077115"/>
    </source>
</evidence>
<feature type="compositionally biased region" description="Polar residues" evidence="1">
    <location>
        <begin position="126"/>
        <end position="148"/>
    </location>
</feature>
<accession>A0A177WHU4</accession>
<feature type="compositionally biased region" description="Basic residues" evidence="1">
    <location>
        <begin position="115"/>
        <end position="125"/>
    </location>
</feature>
<sequence>MSAIASAAVITSNAETRSSHLSKRSPGKYWTDIFEKGNLKGISLDSESDYQKRQRQKQIKKEYKDLKRAAQKSKDKRREVCWEYLKSLSHTSAKSGTLSSSGPSRQNSRASNHSGKSRASNHSRKSQASNRSTESGDSIQSVKGQNISEEADEEDEEEEEEEQEEEEEEEELTKDLKEQCEKAKKERKRLLSHILFVLNLQ</sequence>